<evidence type="ECO:0000259" key="6">
    <source>
        <dbReference type="PROSITE" id="PS51677"/>
    </source>
</evidence>
<dbReference type="GO" id="GO:0005975">
    <property type="term" value="P:carbohydrate metabolic process"/>
    <property type="evidence" value="ECO:0007669"/>
    <property type="project" value="InterPro"/>
</dbReference>
<dbReference type="GO" id="GO:0016810">
    <property type="term" value="F:hydrolase activity, acting on carbon-nitrogen (but not peptide) bonds"/>
    <property type="evidence" value="ECO:0007669"/>
    <property type="project" value="InterPro"/>
</dbReference>
<dbReference type="PROSITE" id="PS51677">
    <property type="entry name" value="NODB"/>
    <property type="match status" value="1"/>
</dbReference>
<keyword evidence="8" id="KW-1185">Reference proteome</keyword>
<comment type="caution">
    <text evidence="7">The sequence shown here is derived from an EMBL/GenBank/DDBJ whole genome shotgun (WGS) entry which is preliminary data.</text>
</comment>
<dbReference type="InterPro" id="IPR002509">
    <property type="entry name" value="NODB_dom"/>
</dbReference>
<evidence type="ECO:0000256" key="2">
    <source>
        <dbReference type="ARBA" id="ARBA00010973"/>
    </source>
</evidence>
<sequence length="356" mass="39006">MLHTTTVKRYLRHALIRAGLEGVSLARAGRLWCGAGGRGIIFTLHHVRPTPARPFQPNAILSITPAFLEQAIKVSLEAGLVPLALEDLPERLADPKDKRAYVCFTLDDGYRDNALFAAPVFRKYQVPYTIFATAGFVERTRSIWWETVEALLARSRAVEFDFGQGTRRLGTETTGKKLIAYNRFAEYVETQDEDEAVASIDVLARDSGIDPLALVDELTLDEAGLAEVARDPLARIGAHSLTHVNLKRVPTPRLKQELEGSAAAVERYVGYRPGAFAYPYGYASAVGEREVQAARQAGYAVAVTTMPGLLKDGPFACPTGLNRVSLNGSYQRKRYVGALISGIPFRLAQARGLGLF</sequence>
<accession>A0A9X2XAJ1</accession>
<evidence type="ECO:0000256" key="3">
    <source>
        <dbReference type="ARBA" id="ARBA00020071"/>
    </source>
</evidence>
<proteinExistence type="inferred from homology"/>
<dbReference type="InterPro" id="IPR051398">
    <property type="entry name" value="Polysacch_Deacetylase"/>
</dbReference>
<organism evidence="7 8">
    <name type="scientific">Chelativorans petroleitrophicus</name>
    <dbReference type="NCBI Taxonomy" id="2975484"/>
    <lineage>
        <taxon>Bacteria</taxon>
        <taxon>Pseudomonadati</taxon>
        <taxon>Pseudomonadota</taxon>
        <taxon>Alphaproteobacteria</taxon>
        <taxon>Hyphomicrobiales</taxon>
        <taxon>Phyllobacteriaceae</taxon>
        <taxon>Chelativorans</taxon>
    </lineage>
</organism>
<keyword evidence="4" id="KW-0732">Signal</keyword>
<name>A0A9X2XAJ1_9HYPH</name>
<dbReference type="PANTHER" id="PTHR34216">
    <property type="match status" value="1"/>
</dbReference>
<dbReference type="InterPro" id="IPR011330">
    <property type="entry name" value="Glyco_hydro/deAcase_b/a-brl"/>
</dbReference>
<dbReference type="Proteomes" id="UP001149009">
    <property type="component" value="Unassembled WGS sequence"/>
</dbReference>
<dbReference type="EMBL" id="JAODNV010000010">
    <property type="protein sequence ID" value="MCT8990690.1"/>
    <property type="molecule type" value="Genomic_DNA"/>
</dbReference>
<evidence type="ECO:0000313" key="7">
    <source>
        <dbReference type="EMBL" id="MCT8990690.1"/>
    </source>
</evidence>
<evidence type="ECO:0000313" key="8">
    <source>
        <dbReference type="Proteomes" id="UP001149009"/>
    </source>
</evidence>
<evidence type="ECO:0000256" key="5">
    <source>
        <dbReference type="ARBA" id="ARBA00032976"/>
    </source>
</evidence>
<dbReference type="PANTHER" id="PTHR34216:SF7">
    <property type="entry name" value="POLY-BETA-1,6-N-ACETYL-D-GLUCOSAMINE N-DEACETYLASE"/>
    <property type="match status" value="1"/>
</dbReference>
<protein>
    <recommendedName>
        <fullName evidence="3">Chitooligosaccharide deacetylase</fullName>
    </recommendedName>
    <alternativeName>
        <fullName evidence="5">Nodulation protein B</fullName>
    </alternativeName>
</protein>
<dbReference type="RefSeq" id="WP_261515567.1">
    <property type="nucleotide sequence ID" value="NZ_JAODNV010000010.1"/>
</dbReference>
<evidence type="ECO:0000256" key="4">
    <source>
        <dbReference type="ARBA" id="ARBA00022729"/>
    </source>
</evidence>
<dbReference type="Pfam" id="PF01522">
    <property type="entry name" value="Polysacc_deac_1"/>
    <property type="match status" value="1"/>
</dbReference>
<dbReference type="Gene3D" id="3.20.20.370">
    <property type="entry name" value="Glycoside hydrolase/deacetylase"/>
    <property type="match status" value="1"/>
</dbReference>
<gene>
    <name evidence="7" type="ORF">NYR54_10365</name>
</gene>
<dbReference type="AlphaFoldDB" id="A0A9X2XAJ1"/>
<evidence type="ECO:0000256" key="1">
    <source>
        <dbReference type="ARBA" id="ARBA00003236"/>
    </source>
</evidence>
<feature type="domain" description="NodB homology" evidence="6">
    <location>
        <begin position="100"/>
        <end position="356"/>
    </location>
</feature>
<reference evidence="7" key="1">
    <citation type="submission" date="2022-08" db="EMBL/GenBank/DDBJ databases">
        <title>Chelativorans sichuanense sp. nov., a paraffin oil-degrading bacterium isolated from a mixture of oil-based drill cuttings and paddy soil.</title>
        <authorList>
            <person name="Yu J."/>
            <person name="Liu H."/>
            <person name="Chen Q."/>
        </authorList>
    </citation>
    <scope>NUCLEOTIDE SEQUENCE</scope>
    <source>
        <strain evidence="7">SCAU 2101</strain>
    </source>
</reference>
<comment type="function">
    <text evidence="1">Is involved in generating a small heat-stable compound (Nod), an acylated oligomer of N-acetylglucosamine, that stimulates mitosis in various plant protoplasts.</text>
</comment>
<dbReference type="SUPFAM" id="SSF88713">
    <property type="entry name" value="Glycoside hydrolase/deacetylase"/>
    <property type="match status" value="1"/>
</dbReference>
<comment type="similarity">
    <text evidence="2">Belongs to the polysaccharide deacetylase family.</text>
</comment>